<feature type="transmembrane region" description="Helical" evidence="6">
    <location>
        <begin position="240"/>
        <end position="261"/>
    </location>
</feature>
<keyword evidence="5 6" id="KW-0472">Membrane</keyword>
<evidence type="ECO:0000256" key="2">
    <source>
        <dbReference type="ARBA" id="ARBA00022475"/>
    </source>
</evidence>
<feature type="transmembrane region" description="Helical" evidence="6">
    <location>
        <begin position="318"/>
        <end position="337"/>
    </location>
</feature>
<protein>
    <recommendedName>
        <fullName evidence="11">ComEC/Rec2-related protein domain-containing protein</fullName>
    </recommendedName>
</protein>
<evidence type="ECO:0000256" key="6">
    <source>
        <dbReference type="SAM" id="Phobius"/>
    </source>
</evidence>
<feature type="transmembrane region" description="Helical" evidence="6">
    <location>
        <begin position="401"/>
        <end position="431"/>
    </location>
</feature>
<feature type="transmembrane region" description="Helical" evidence="6">
    <location>
        <begin position="438"/>
        <end position="455"/>
    </location>
</feature>
<feature type="transmembrane region" description="Helical" evidence="6">
    <location>
        <begin position="374"/>
        <end position="395"/>
    </location>
</feature>
<dbReference type="Pfam" id="PF03772">
    <property type="entry name" value="Competence"/>
    <property type="match status" value="1"/>
</dbReference>
<gene>
    <name evidence="9" type="ORF">BBI01_13235</name>
</gene>
<evidence type="ECO:0000256" key="4">
    <source>
        <dbReference type="ARBA" id="ARBA00022989"/>
    </source>
</evidence>
<evidence type="ECO:0000313" key="9">
    <source>
        <dbReference type="EMBL" id="OCA70885.1"/>
    </source>
</evidence>
<keyword evidence="4 6" id="KW-1133">Transmembrane helix</keyword>
<dbReference type="PANTHER" id="PTHR30619:SF1">
    <property type="entry name" value="RECOMBINATION PROTEIN 2"/>
    <property type="match status" value="1"/>
</dbReference>
<evidence type="ECO:0000256" key="5">
    <source>
        <dbReference type="ARBA" id="ARBA00023136"/>
    </source>
</evidence>
<evidence type="ECO:0000256" key="1">
    <source>
        <dbReference type="ARBA" id="ARBA00004651"/>
    </source>
</evidence>
<comment type="subcellular location">
    <subcellularLocation>
        <location evidence="1">Cell membrane</location>
        <topology evidence="1">Multi-pass membrane protein</topology>
    </subcellularLocation>
</comment>
<name>A0A1B8ZGZ0_9FLAO</name>
<dbReference type="PANTHER" id="PTHR30619">
    <property type="entry name" value="DNA INTERNALIZATION/COMPETENCE PROTEIN COMEC/REC2"/>
    <property type="match status" value="1"/>
</dbReference>
<feature type="transmembrane region" description="Helical" evidence="6">
    <location>
        <begin position="31"/>
        <end position="53"/>
    </location>
</feature>
<feature type="transmembrane region" description="Helical" evidence="6">
    <location>
        <begin position="295"/>
        <end position="311"/>
    </location>
</feature>
<reference evidence="9 10" key="1">
    <citation type="submission" date="2016-07" db="EMBL/GenBank/DDBJ databases">
        <authorList>
            <person name="Jeong J.-J."/>
            <person name="Kim D.W."/>
            <person name="Sang M.K."/>
            <person name="Choi I.-G."/>
            <person name="Kim K.D."/>
        </authorList>
    </citation>
    <scope>NUCLEOTIDE SEQUENCE [LARGE SCALE GENOMIC DNA]</scope>
    <source>
        <strain evidence="9 10">UTM-3</strain>
    </source>
</reference>
<dbReference type="Pfam" id="PF13567">
    <property type="entry name" value="DUF4131"/>
    <property type="match status" value="1"/>
</dbReference>
<dbReference type="EMBL" id="MAYH01000034">
    <property type="protein sequence ID" value="OCA70885.1"/>
    <property type="molecule type" value="Genomic_DNA"/>
</dbReference>
<dbReference type="AlphaFoldDB" id="A0A1B8ZGZ0"/>
<comment type="caution">
    <text evidence="9">The sequence shown here is derived from an EMBL/GenBank/DDBJ whole genome shotgun (WGS) entry which is preliminary data.</text>
</comment>
<feature type="transmembrane region" description="Helical" evidence="6">
    <location>
        <begin position="273"/>
        <end position="289"/>
    </location>
</feature>
<sequence>MKLNRQPLLILAICFILGIFFQDNFLLEKEYIYGVAIVVLGILISIFFTTYFLYRTKVILLGVMFFGLGVILHFYNKVYQKANIAVNKKEIVVFKISQKLNSTEKYKKYEGIAEVGKNSFNSIFYIPADHKELDFKHYYKAESYITKPVSPQYTYQFNYARYLKRKNIDCQIFISNEISVAKQSVLDFRNKLRQNRLNVLWKIDNAEMTAKTREFLKGIILADRTEMDADTLKDFNRAGLIHFLAISGTHIVVIFGIFYFLMIRFIPLRFRKYSVVLSLSFIWLFALFIGFGNSVLRSCIMLTVYFIFVLLQRKPDLLHSLALSAFIILILDTQQLFDVGFQLSFVAVLGIFWLNQPLLKYFPKQDNYFKKLIFNTVTISLSAQLATLPLVLYYFHQFSLISIIANFIIVPFSEMIIVFSFLMTVLIGFGLDFNWIDAVYDFVIQVLLKVIHWFAEVDFLFIENIPMNLTEVISISVVVYFLRGMILKFNFKNSMNLTIAVFMFFMIRVGCNVIENQKEEVLFHTFNKQKVFSIKKGNAVCFWISDIADREKIVRFIVMPYCSSRRVDYFEIKMIPKSMQKMVFQGKAYDLK</sequence>
<keyword evidence="2" id="KW-1003">Cell membrane</keyword>
<evidence type="ECO:0000259" key="7">
    <source>
        <dbReference type="Pfam" id="PF03772"/>
    </source>
</evidence>
<evidence type="ECO:0000313" key="10">
    <source>
        <dbReference type="Proteomes" id="UP000092651"/>
    </source>
</evidence>
<dbReference type="InterPro" id="IPR025405">
    <property type="entry name" value="DUF4131"/>
</dbReference>
<dbReference type="NCBIfam" id="TIGR00360">
    <property type="entry name" value="ComEC_N-term"/>
    <property type="match status" value="1"/>
</dbReference>
<evidence type="ECO:0008006" key="11">
    <source>
        <dbReference type="Google" id="ProtNLM"/>
    </source>
</evidence>
<feature type="transmembrane region" description="Helical" evidence="6">
    <location>
        <begin position="461"/>
        <end position="482"/>
    </location>
</feature>
<organism evidence="9 10">
    <name type="scientific">Chryseobacterium artocarpi</name>
    <dbReference type="NCBI Taxonomy" id="1414727"/>
    <lineage>
        <taxon>Bacteria</taxon>
        <taxon>Pseudomonadati</taxon>
        <taxon>Bacteroidota</taxon>
        <taxon>Flavobacteriia</taxon>
        <taxon>Flavobacteriales</taxon>
        <taxon>Weeksellaceae</taxon>
        <taxon>Chryseobacterium group</taxon>
        <taxon>Chryseobacterium</taxon>
    </lineage>
</organism>
<feature type="domain" description="DUF4131" evidence="8">
    <location>
        <begin position="35"/>
        <end position="175"/>
    </location>
</feature>
<evidence type="ECO:0000259" key="8">
    <source>
        <dbReference type="Pfam" id="PF13567"/>
    </source>
</evidence>
<dbReference type="InterPro" id="IPR052159">
    <property type="entry name" value="Competence_DNA_uptake"/>
</dbReference>
<dbReference type="GO" id="GO:0005886">
    <property type="term" value="C:plasma membrane"/>
    <property type="evidence" value="ECO:0007669"/>
    <property type="project" value="UniProtKB-SubCell"/>
</dbReference>
<keyword evidence="3 6" id="KW-0812">Transmembrane</keyword>
<keyword evidence="10" id="KW-1185">Reference proteome</keyword>
<feature type="domain" description="ComEC/Rec2-related protein" evidence="7">
    <location>
        <begin position="220"/>
        <end position="482"/>
    </location>
</feature>
<evidence type="ECO:0000256" key="3">
    <source>
        <dbReference type="ARBA" id="ARBA00022692"/>
    </source>
</evidence>
<dbReference type="OrthoDB" id="9761531at2"/>
<feature type="transmembrane region" description="Helical" evidence="6">
    <location>
        <begin position="58"/>
        <end position="75"/>
    </location>
</feature>
<accession>A0A1B8ZGZ0</accession>
<dbReference type="Proteomes" id="UP000092651">
    <property type="component" value="Unassembled WGS sequence"/>
</dbReference>
<dbReference type="InterPro" id="IPR004477">
    <property type="entry name" value="ComEC_N"/>
</dbReference>
<proteinExistence type="predicted"/>
<feature type="transmembrane region" description="Helical" evidence="6">
    <location>
        <begin position="343"/>
        <end position="362"/>
    </location>
</feature>